<organism evidence="2 3">
    <name type="scientific">Cellulophaga phage phi14:2</name>
    <dbReference type="NCBI Taxonomy" id="1327990"/>
    <lineage>
        <taxon>Viruses</taxon>
        <taxon>Duplodnaviria</taxon>
        <taxon>Heunggongvirae</taxon>
        <taxon>Uroviricota</taxon>
        <taxon>Caudoviricetes</taxon>
        <taxon>Crassvirales</taxon>
        <taxon>Steigviridae</taxon>
        <taxon>Asinivirinae</taxon>
        <taxon>Akihdevirus</taxon>
        <taxon>Akihdevirus balticus</taxon>
    </lineage>
</organism>
<evidence type="ECO:0000313" key="3">
    <source>
        <dbReference type="Proteomes" id="UP000014725"/>
    </source>
</evidence>
<evidence type="ECO:0000313" key="2">
    <source>
        <dbReference type="EMBL" id="AGO48897.1"/>
    </source>
</evidence>
<sequence>MITENLLLWFLASIVIFILWALMIRDVSDSKNEDLVITVICAVLGLPITLLILLVALIIFIWIKVSGIFNKKEADEKV</sequence>
<name>S0A375_9CAUD</name>
<dbReference type="Proteomes" id="UP000014725">
    <property type="component" value="Segment"/>
</dbReference>
<evidence type="ECO:0000256" key="1">
    <source>
        <dbReference type="SAM" id="Phobius"/>
    </source>
</evidence>
<dbReference type="KEGG" id="vg:16797414"/>
<dbReference type="GeneID" id="16797414"/>
<dbReference type="EMBL" id="KC821624">
    <property type="protein sequence ID" value="AGO48897.1"/>
    <property type="molecule type" value="Genomic_DNA"/>
</dbReference>
<gene>
    <name evidence="2" type="ORF">Phi14:2_gp019</name>
</gene>
<keyword evidence="1" id="KW-0812">Transmembrane</keyword>
<keyword evidence="1" id="KW-1133">Transmembrane helix</keyword>
<feature type="transmembrane region" description="Helical" evidence="1">
    <location>
        <begin position="35"/>
        <end position="63"/>
    </location>
</feature>
<reference evidence="2 3" key="1">
    <citation type="journal article" date="2013" name="Proc. Natl. Acad. Sci. U.S.A.">
        <title>Twelve previously unknown phage genera are ubiquitous in global oceans.</title>
        <authorList>
            <person name="Holmfeldt K."/>
            <person name="Solonenko N."/>
            <person name="Shah M."/>
            <person name="Corrier K."/>
            <person name="Riemann L."/>
            <person name="Verberkmoes N.C."/>
            <person name="Sullivan M.B."/>
        </authorList>
    </citation>
    <scope>NUCLEOTIDE SEQUENCE [LARGE SCALE GENOMIC DNA]</scope>
    <source>
        <strain evidence="2">Phi14:2</strain>
    </source>
</reference>
<proteinExistence type="predicted"/>
<reference evidence="3" key="2">
    <citation type="submission" date="2013-03" db="EMBL/GenBank/DDBJ databases">
        <title>The Cellulophaga phages: a novel, diverse, and globally ubiquitous model system.</title>
        <authorList>
            <person name="Holmfeldt K."/>
            <person name="Solonenko N."/>
            <person name="Shah M."/>
            <person name="Corrier K."/>
            <person name="Riemann L."/>
            <person name="VerBerkmoes N.C."/>
            <person name="Sullivan M.B."/>
        </authorList>
    </citation>
    <scope>NUCLEOTIDE SEQUENCE [LARGE SCALE GENOMIC DNA]</scope>
</reference>
<keyword evidence="3" id="KW-1185">Reference proteome</keyword>
<protein>
    <recommendedName>
        <fullName evidence="4">Transmembrane protein</fullName>
    </recommendedName>
</protein>
<feature type="transmembrane region" description="Helical" evidence="1">
    <location>
        <begin position="6"/>
        <end position="23"/>
    </location>
</feature>
<keyword evidence="1" id="KW-0472">Membrane</keyword>
<evidence type="ECO:0008006" key="4">
    <source>
        <dbReference type="Google" id="ProtNLM"/>
    </source>
</evidence>
<accession>S0A375</accession>